<keyword evidence="6" id="KW-1185">Reference proteome</keyword>
<evidence type="ECO:0000313" key="6">
    <source>
        <dbReference type="Proteomes" id="UP001501791"/>
    </source>
</evidence>
<dbReference type="Proteomes" id="UP001501791">
    <property type="component" value="Unassembled WGS sequence"/>
</dbReference>
<dbReference type="Gene3D" id="3.40.50.12780">
    <property type="entry name" value="N-terminal domain of ligase-like"/>
    <property type="match status" value="1"/>
</dbReference>
<dbReference type="InterPro" id="IPR025110">
    <property type="entry name" value="AMP-bd_C"/>
</dbReference>
<dbReference type="Pfam" id="PF13193">
    <property type="entry name" value="AMP-binding_C"/>
    <property type="match status" value="1"/>
</dbReference>
<feature type="domain" description="AMP-binding enzyme C-terminal" evidence="4">
    <location>
        <begin position="416"/>
        <end position="491"/>
    </location>
</feature>
<accession>A0ABP4N6C6</accession>
<organism evidence="5 6">
    <name type="scientific">Brevibacterium picturae</name>
    <dbReference type="NCBI Taxonomy" id="260553"/>
    <lineage>
        <taxon>Bacteria</taxon>
        <taxon>Bacillati</taxon>
        <taxon>Actinomycetota</taxon>
        <taxon>Actinomycetes</taxon>
        <taxon>Micrococcales</taxon>
        <taxon>Brevibacteriaceae</taxon>
        <taxon>Brevibacterium</taxon>
    </lineage>
</organism>
<dbReference type="GO" id="GO:0016874">
    <property type="term" value="F:ligase activity"/>
    <property type="evidence" value="ECO:0007669"/>
    <property type="project" value="UniProtKB-KW"/>
</dbReference>
<protein>
    <submittedName>
        <fullName evidence="5">Long-chain fatty acid--CoA ligase</fullName>
    </submittedName>
</protein>
<dbReference type="InterPro" id="IPR045851">
    <property type="entry name" value="AMP-bd_C_sf"/>
</dbReference>
<dbReference type="EMBL" id="BAAALY010000016">
    <property type="protein sequence ID" value="GAA1555029.1"/>
    <property type="molecule type" value="Genomic_DNA"/>
</dbReference>
<dbReference type="RefSeq" id="WP_346036771.1">
    <property type="nucleotide sequence ID" value="NZ_BAAALY010000016.1"/>
</dbReference>
<dbReference type="SUPFAM" id="SSF56801">
    <property type="entry name" value="Acetyl-CoA synthetase-like"/>
    <property type="match status" value="1"/>
</dbReference>
<name>A0ABP4N6C6_9MICO</name>
<sequence>MTISDAPTDDFTFPVDELVGLPFNRAQSNPHGPCLSWPEGRFDNLEFASAVATTARIMSTQHKIGRGSVVGVLLRNVPEVITTMFATWSLGAALTPINPALTDDEVNFQVEDSGVALLVGDPRAEAIADGRGIGFLSVGDDCFRGGDEPTGDLDVREDDGSLIIYTAGTTGKQKGCVLGQANISAMVWSILNGLEFGENVRSLLVLPLFHCNGLLAGTVSPLMLGGSVHVLPKFDPKSFWEVVEAERPTYVSAVPTFYSVLEATTKRAVDTSSLRFVICSAAPMSPDAITRFETRFDVTMLEDYGLSECSVAATLNRTDGTRRPGTVGTALPGLRVATMDPGGQLLGTGEAGEAVVAGKTIMQGYLGRPEATAETLKDGWLHTGDVGYLDEDGFLTLVDRFKDMIIRGGENIYPKEIEDVLFSHPQVTEAAVVASPDDKYGEVPVAHVALREGAATTVEELHELLEARLARYKVPGEIHIVASLPKNSVGKILKGSLRENWGREVHPRKGSIEVVEPHLQTGLYNFDVASCGSAVTRLRAVSRPSRTVRNIGRILPKTVQR</sequence>
<comment type="caution">
    <text evidence="5">The sequence shown here is derived from an EMBL/GenBank/DDBJ whole genome shotgun (WGS) entry which is preliminary data.</text>
</comment>
<gene>
    <name evidence="5" type="ORF">GCM10009691_31690</name>
</gene>
<comment type="similarity">
    <text evidence="1">Belongs to the ATP-dependent AMP-binding enzyme family.</text>
</comment>
<dbReference type="Gene3D" id="3.30.300.30">
    <property type="match status" value="1"/>
</dbReference>
<dbReference type="Pfam" id="PF00501">
    <property type="entry name" value="AMP-binding"/>
    <property type="match status" value="1"/>
</dbReference>
<dbReference type="PANTHER" id="PTHR43201:SF5">
    <property type="entry name" value="MEDIUM-CHAIN ACYL-COA LIGASE ACSF2, MITOCHONDRIAL"/>
    <property type="match status" value="1"/>
</dbReference>
<dbReference type="PANTHER" id="PTHR43201">
    <property type="entry name" value="ACYL-COA SYNTHETASE"/>
    <property type="match status" value="1"/>
</dbReference>
<feature type="domain" description="AMP-dependent synthetase/ligase" evidence="3">
    <location>
        <begin position="25"/>
        <end position="366"/>
    </location>
</feature>
<proteinExistence type="inferred from homology"/>
<dbReference type="InterPro" id="IPR042099">
    <property type="entry name" value="ANL_N_sf"/>
</dbReference>
<evidence type="ECO:0000313" key="5">
    <source>
        <dbReference type="EMBL" id="GAA1555029.1"/>
    </source>
</evidence>
<evidence type="ECO:0000256" key="2">
    <source>
        <dbReference type="ARBA" id="ARBA00022598"/>
    </source>
</evidence>
<reference evidence="6" key="1">
    <citation type="journal article" date="2019" name="Int. J. Syst. Evol. Microbiol.">
        <title>The Global Catalogue of Microorganisms (GCM) 10K type strain sequencing project: providing services to taxonomists for standard genome sequencing and annotation.</title>
        <authorList>
            <consortium name="The Broad Institute Genomics Platform"/>
            <consortium name="The Broad Institute Genome Sequencing Center for Infectious Disease"/>
            <person name="Wu L."/>
            <person name="Ma J."/>
        </authorList>
    </citation>
    <scope>NUCLEOTIDE SEQUENCE [LARGE SCALE GENOMIC DNA]</scope>
    <source>
        <strain evidence="6">JCM 13319</strain>
    </source>
</reference>
<evidence type="ECO:0000256" key="1">
    <source>
        <dbReference type="ARBA" id="ARBA00006432"/>
    </source>
</evidence>
<evidence type="ECO:0000259" key="3">
    <source>
        <dbReference type="Pfam" id="PF00501"/>
    </source>
</evidence>
<dbReference type="InterPro" id="IPR000873">
    <property type="entry name" value="AMP-dep_synth/lig_dom"/>
</dbReference>
<evidence type="ECO:0000259" key="4">
    <source>
        <dbReference type="Pfam" id="PF13193"/>
    </source>
</evidence>
<keyword evidence="2 5" id="KW-0436">Ligase</keyword>